<dbReference type="AlphaFoldDB" id="A0A8H8NWV4"/>
<evidence type="ECO:0000313" key="2">
    <source>
        <dbReference type="EMBL" id="QRW19823.1"/>
    </source>
</evidence>
<dbReference type="EMBL" id="CP059661">
    <property type="protein sequence ID" value="QRW19823.1"/>
    <property type="molecule type" value="Genomic_DNA"/>
</dbReference>
<organism evidence="2 3">
    <name type="scientific">Rhizoctonia solani</name>
    <dbReference type="NCBI Taxonomy" id="456999"/>
    <lineage>
        <taxon>Eukaryota</taxon>
        <taxon>Fungi</taxon>
        <taxon>Dikarya</taxon>
        <taxon>Basidiomycota</taxon>
        <taxon>Agaricomycotina</taxon>
        <taxon>Agaricomycetes</taxon>
        <taxon>Cantharellales</taxon>
        <taxon>Ceratobasidiaceae</taxon>
        <taxon>Rhizoctonia</taxon>
    </lineage>
</organism>
<accession>A0A8H8NWV4</accession>
<dbReference type="KEGG" id="rsx:RhiXN_01229"/>
<evidence type="ECO:0000313" key="3">
    <source>
        <dbReference type="Proteomes" id="UP000650533"/>
    </source>
</evidence>
<gene>
    <name evidence="2" type="ORF">RhiXN_01229</name>
</gene>
<protein>
    <submittedName>
        <fullName evidence="2">Uncharacterized protein</fullName>
    </submittedName>
</protein>
<dbReference type="GeneID" id="67023511"/>
<dbReference type="RefSeq" id="XP_043180060.1">
    <property type="nucleotide sequence ID" value="XM_043321048.1"/>
</dbReference>
<proteinExistence type="predicted"/>
<dbReference type="Proteomes" id="UP000650533">
    <property type="component" value="Chromosome 4"/>
</dbReference>
<name>A0A8H8NWV4_9AGAM</name>
<sequence>MPHFDNLYYYPIFTTYCNDVPLNAHLGIVEARHIFELYHCYADKHNNHTSPYSEWHPDPLEQRLHQSPDVEVYYWDNDKAHWYVGINTSHALHGAYQHALQTLGDALQPNNWDRSKPWQDYDFGSKLAELGMPCIPKPRQVHHNNFYAMCLIALAYVVNAVRMNHYHNLAYAGYMQGLPGFVSAHRYWCRIHGYAVTNLSEDNESTAGESGLERLPGKFILRTRVMHTEFKPGKQDQDQEVDELAPDLPPPALSPMEEENRHTLPSEPSLDSRLSEMLRKHLTLNSITQQPGNNVQPQPRWHNQNGLDHSGGGFLPANPIPGMSKQGLDFLLQRLQEVALQRRKKEIAEGEARTAVLEWEWPTEPAPSSEPLMGLPEWVPDALNQDLPRTWEDYWEETRKE</sequence>
<evidence type="ECO:0000256" key="1">
    <source>
        <dbReference type="SAM" id="MobiDB-lite"/>
    </source>
</evidence>
<feature type="region of interest" description="Disordered" evidence="1">
    <location>
        <begin position="230"/>
        <end position="271"/>
    </location>
</feature>
<reference evidence="2" key="1">
    <citation type="submission" date="2020-05" db="EMBL/GenBank/DDBJ databases">
        <title>Evolutionary and genomic comparisons of hybrid uninucleate and nonhybrid Rhizoctonia fungi.</title>
        <authorList>
            <person name="Li C."/>
            <person name="Chen X."/>
        </authorList>
    </citation>
    <scope>NUCLEOTIDE SEQUENCE</scope>
    <source>
        <strain evidence="2">AG-1 IA</strain>
    </source>
</reference>